<dbReference type="InterPro" id="IPR023213">
    <property type="entry name" value="CAT-like_dom_sf"/>
</dbReference>
<organism evidence="2 3">
    <name type="scientific">Lophiotrema nucula</name>
    <dbReference type="NCBI Taxonomy" id="690887"/>
    <lineage>
        <taxon>Eukaryota</taxon>
        <taxon>Fungi</taxon>
        <taxon>Dikarya</taxon>
        <taxon>Ascomycota</taxon>
        <taxon>Pezizomycotina</taxon>
        <taxon>Dothideomycetes</taxon>
        <taxon>Pleosporomycetidae</taxon>
        <taxon>Pleosporales</taxon>
        <taxon>Lophiotremataceae</taxon>
        <taxon>Lophiotrema</taxon>
    </lineage>
</organism>
<evidence type="ECO:0000313" key="2">
    <source>
        <dbReference type="EMBL" id="KAF2112761.1"/>
    </source>
</evidence>
<proteinExistence type="predicted"/>
<reference evidence="2" key="1">
    <citation type="journal article" date="2020" name="Stud. Mycol.">
        <title>101 Dothideomycetes genomes: a test case for predicting lifestyles and emergence of pathogens.</title>
        <authorList>
            <person name="Haridas S."/>
            <person name="Albert R."/>
            <person name="Binder M."/>
            <person name="Bloem J."/>
            <person name="Labutti K."/>
            <person name="Salamov A."/>
            <person name="Andreopoulos B."/>
            <person name="Baker S."/>
            <person name="Barry K."/>
            <person name="Bills G."/>
            <person name="Bluhm B."/>
            <person name="Cannon C."/>
            <person name="Castanera R."/>
            <person name="Culley D."/>
            <person name="Daum C."/>
            <person name="Ezra D."/>
            <person name="Gonzalez J."/>
            <person name="Henrissat B."/>
            <person name="Kuo A."/>
            <person name="Liang C."/>
            <person name="Lipzen A."/>
            <person name="Lutzoni F."/>
            <person name="Magnuson J."/>
            <person name="Mondo S."/>
            <person name="Nolan M."/>
            <person name="Ohm R."/>
            <person name="Pangilinan J."/>
            <person name="Park H.-J."/>
            <person name="Ramirez L."/>
            <person name="Alfaro M."/>
            <person name="Sun H."/>
            <person name="Tritt A."/>
            <person name="Yoshinaga Y."/>
            <person name="Zwiers L.-H."/>
            <person name="Turgeon B."/>
            <person name="Goodwin S."/>
            <person name="Spatafora J."/>
            <person name="Crous P."/>
            <person name="Grigoriev I."/>
        </authorList>
    </citation>
    <scope>NUCLEOTIDE SEQUENCE</scope>
    <source>
        <strain evidence="2">CBS 627.86</strain>
    </source>
</reference>
<dbReference type="InterPro" id="IPR052058">
    <property type="entry name" value="Alcohol_O-acetyltransferase"/>
</dbReference>
<dbReference type="InterPro" id="IPR010828">
    <property type="entry name" value="Atf2/Sli1-like"/>
</dbReference>
<protein>
    <submittedName>
        <fullName evidence="2">Alcohol acetyltransferase</fullName>
    </submittedName>
</protein>
<evidence type="ECO:0000256" key="1">
    <source>
        <dbReference type="SAM" id="MobiDB-lite"/>
    </source>
</evidence>
<dbReference type="GO" id="GO:0008080">
    <property type="term" value="F:N-acetyltransferase activity"/>
    <property type="evidence" value="ECO:0007669"/>
    <property type="project" value="TreeGrafter"/>
</dbReference>
<dbReference type="PANTHER" id="PTHR28037">
    <property type="entry name" value="ALCOHOL O-ACETYLTRANSFERASE 1-RELATED"/>
    <property type="match status" value="1"/>
</dbReference>
<dbReference type="Proteomes" id="UP000799770">
    <property type="component" value="Unassembled WGS sequence"/>
</dbReference>
<feature type="region of interest" description="Disordered" evidence="1">
    <location>
        <begin position="332"/>
        <end position="353"/>
    </location>
</feature>
<dbReference type="EMBL" id="ML977330">
    <property type="protein sequence ID" value="KAF2112761.1"/>
    <property type="molecule type" value="Genomic_DNA"/>
</dbReference>
<dbReference type="SUPFAM" id="SSF52777">
    <property type="entry name" value="CoA-dependent acyltransferases"/>
    <property type="match status" value="2"/>
</dbReference>
<sequence length="514" mass="56707">MADVKNFEKLRPCGGLEKFSTSRHNINFYNNVGATAAYSNPSSPHSLQSTVFAALRILVNTHPILSAIPVDEDKKSPYFARLPSVDLRTCTQIIERKTAFFPTEAGEEDEELDAILEQQHNSHWRDNLGTRPFWNIVVLHSRGASREFTVSWIFHHALADGTSGLVFHRSFLAALNSQSTDATLEDDPIVKSPTTELLPSLERLHKLPLNWSFLAKVQWRDWFPNRHPKLWTGAKITSDLSMRTTKVRSLVLSKEKSTALLELSREHRTTLTGTLQCIAASAVLANLDPSKHDRMRVDGAVSLRRFLSLPDRDIEDQIGAWVSQYFYTHVRPAPSTPPQHPAKEEGAPNEPSTTTALGLFSWSEAQNVREAIAAELAKEGKNSMVGCIRWVPSLHSFFQAHVGRDRSESFELSNIGVFKPKPEEAKGEWKVGRVVFSQGAAVTGPGFEYSIATGGDGCLVLSFSWLEGIVQGEFMKRVIWGVGSCVDGLVAAKADQKVNGDVVAGGAVNGEAVP</sequence>
<gene>
    <name evidence="2" type="ORF">BDV96DRAFT_614171</name>
</gene>
<dbReference type="PANTHER" id="PTHR28037:SF1">
    <property type="entry name" value="ALCOHOL O-ACETYLTRANSFERASE 1-RELATED"/>
    <property type="match status" value="1"/>
</dbReference>
<dbReference type="Gene3D" id="3.30.559.10">
    <property type="entry name" value="Chloramphenicol acetyltransferase-like domain"/>
    <property type="match status" value="1"/>
</dbReference>
<dbReference type="OrthoDB" id="2150604at2759"/>
<dbReference type="AlphaFoldDB" id="A0A6A5Z365"/>
<keyword evidence="2" id="KW-0808">Transferase</keyword>
<accession>A0A6A5Z365</accession>
<evidence type="ECO:0000313" key="3">
    <source>
        <dbReference type="Proteomes" id="UP000799770"/>
    </source>
</evidence>
<dbReference type="Pfam" id="PF07247">
    <property type="entry name" value="AATase"/>
    <property type="match status" value="1"/>
</dbReference>
<keyword evidence="3" id="KW-1185">Reference proteome</keyword>
<name>A0A6A5Z365_9PLEO</name>